<reference evidence="1 2" key="1">
    <citation type="submission" date="2019-11" db="EMBL/GenBank/DDBJ databases">
        <title>Genome sequence of Moorella glycerini DSM11254.</title>
        <authorList>
            <person name="Poehlein A."/>
            <person name="Boeer T."/>
            <person name="Daniel R."/>
        </authorList>
    </citation>
    <scope>NUCLEOTIDE SEQUENCE [LARGE SCALE GENOMIC DNA]</scope>
    <source>
        <strain evidence="1 2">DSM 11254</strain>
    </source>
</reference>
<dbReference type="AlphaFoldDB" id="A0A6I5ZS51"/>
<evidence type="ECO:0000313" key="1">
    <source>
        <dbReference type="EMBL" id="QGP92824.1"/>
    </source>
</evidence>
<sequence length="104" mass="11895">MFTSNYIIAETYTWLRYHTSSLHALSFLETVKKLQSKDRLTLIYASQDMEDKIKQLLRRYRDVVLSYPDAATGVIVNEFNIPQIFGFDSHLAMFGKTVLPGTGG</sequence>
<gene>
    <name evidence="1" type="ORF">MGLY_22150</name>
</gene>
<dbReference type="EMBL" id="CP046244">
    <property type="protein sequence ID" value="QGP92824.1"/>
    <property type="molecule type" value="Genomic_DNA"/>
</dbReference>
<dbReference type="InterPro" id="IPR029060">
    <property type="entry name" value="PIN-like_dom_sf"/>
</dbReference>
<protein>
    <submittedName>
        <fullName evidence="1">Uncharacterized protein</fullName>
    </submittedName>
</protein>
<proteinExistence type="predicted"/>
<dbReference type="RefSeq" id="WP_156273827.1">
    <property type="nucleotide sequence ID" value="NZ_CP046244.1"/>
</dbReference>
<organism evidence="1 2">
    <name type="scientific">Neomoorella glycerini</name>
    <dbReference type="NCBI Taxonomy" id="55779"/>
    <lineage>
        <taxon>Bacteria</taxon>
        <taxon>Bacillati</taxon>
        <taxon>Bacillota</taxon>
        <taxon>Clostridia</taxon>
        <taxon>Neomoorellales</taxon>
        <taxon>Neomoorellaceae</taxon>
        <taxon>Neomoorella</taxon>
    </lineage>
</organism>
<evidence type="ECO:0000313" key="2">
    <source>
        <dbReference type="Proteomes" id="UP000425916"/>
    </source>
</evidence>
<dbReference type="SUPFAM" id="SSF88723">
    <property type="entry name" value="PIN domain-like"/>
    <property type="match status" value="1"/>
</dbReference>
<dbReference type="Gene3D" id="3.40.50.1010">
    <property type="entry name" value="5'-nuclease"/>
    <property type="match status" value="1"/>
</dbReference>
<dbReference type="OrthoDB" id="1725972at2"/>
<keyword evidence="2" id="KW-1185">Reference proteome</keyword>
<dbReference type="Proteomes" id="UP000425916">
    <property type="component" value="Chromosome"/>
</dbReference>
<accession>A0A6I5ZS51</accession>
<name>A0A6I5ZS51_9FIRM</name>